<proteinExistence type="predicted"/>
<dbReference type="STRING" id="1298598.JCM21714_281"/>
<dbReference type="GO" id="GO:0080120">
    <property type="term" value="P:CAAX-box protein maturation"/>
    <property type="evidence" value="ECO:0007669"/>
    <property type="project" value="UniProtKB-ARBA"/>
</dbReference>
<evidence type="ECO:0000313" key="3">
    <source>
        <dbReference type="EMBL" id="GAE91333.1"/>
    </source>
</evidence>
<sequence>MKQAEIIKHLSNKQLKQQVWLSQLLMIIIAIILSIIFFDNWNVFLSLFQLTLSDFLIFGVGSAVVIVFLDILMMRVFPKNWWDDGGINQKLFQEGSYFEIILLCVVVAISEEWLFRGVIQTNFGIMIASSIFAIIHVRYLSKLLLFTAVVALSFWLGLVYHWTNSLPVVIMLHFLINVTLAIMIRTGGNS</sequence>
<dbReference type="eggNOG" id="COG1266">
    <property type="taxonomic scope" value="Bacteria"/>
</dbReference>
<evidence type="ECO:0000259" key="2">
    <source>
        <dbReference type="Pfam" id="PF02517"/>
    </source>
</evidence>
<evidence type="ECO:0000256" key="1">
    <source>
        <dbReference type="SAM" id="Phobius"/>
    </source>
</evidence>
<protein>
    <submittedName>
        <fullName evidence="3">CAAX amino terminal protease family protein</fullName>
    </submittedName>
</protein>
<gene>
    <name evidence="3" type="ORF">JCM21714_281</name>
</gene>
<feature type="transmembrane region" description="Helical" evidence="1">
    <location>
        <begin position="91"/>
        <end position="109"/>
    </location>
</feature>
<dbReference type="RefSeq" id="WP_035721033.1">
    <property type="nucleotide sequence ID" value="NZ_BAVS01000001.1"/>
</dbReference>
<keyword evidence="4" id="KW-1185">Reference proteome</keyword>
<name>W4VEU5_9BACI</name>
<dbReference type="InterPro" id="IPR003675">
    <property type="entry name" value="Rce1/LyrA-like_dom"/>
</dbReference>
<keyword evidence="3" id="KW-0645">Protease</keyword>
<accession>W4VEU5</accession>
<dbReference type="Pfam" id="PF02517">
    <property type="entry name" value="Rce1-like"/>
    <property type="match status" value="1"/>
</dbReference>
<feature type="domain" description="CAAX prenyl protease 2/Lysostaphin resistance protein A-like" evidence="2">
    <location>
        <begin position="97"/>
        <end position="178"/>
    </location>
</feature>
<dbReference type="AlphaFoldDB" id="W4VEU5"/>
<dbReference type="EMBL" id="BAVS01000001">
    <property type="protein sequence ID" value="GAE91333.1"/>
    <property type="molecule type" value="Genomic_DNA"/>
</dbReference>
<comment type="caution">
    <text evidence="3">The sequence shown here is derived from an EMBL/GenBank/DDBJ whole genome shotgun (WGS) entry which is preliminary data.</text>
</comment>
<organism evidence="3 4">
    <name type="scientific">Gracilibacillus boraciitolerans JCM 21714</name>
    <dbReference type="NCBI Taxonomy" id="1298598"/>
    <lineage>
        <taxon>Bacteria</taxon>
        <taxon>Bacillati</taxon>
        <taxon>Bacillota</taxon>
        <taxon>Bacilli</taxon>
        <taxon>Bacillales</taxon>
        <taxon>Bacillaceae</taxon>
        <taxon>Gracilibacillus</taxon>
    </lineage>
</organism>
<feature type="transmembrane region" description="Helical" evidence="1">
    <location>
        <begin position="143"/>
        <end position="160"/>
    </location>
</feature>
<keyword evidence="3" id="KW-0378">Hydrolase</keyword>
<keyword evidence="1" id="KW-1133">Transmembrane helix</keyword>
<evidence type="ECO:0000313" key="4">
    <source>
        <dbReference type="Proteomes" id="UP000019102"/>
    </source>
</evidence>
<feature type="transmembrane region" description="Helical" evidence="1">
    <location>
        <begin position="115"/>
        <end position="136"/>
    </location>
</feature>
<dbReference type="GO" id="GO:0004175">
    <property type="term" value="F:endopeptidase activity"/>
    <property type="evidence" value="ECO:0007669"/>
    <property type="project" value="UniProtKB-ARBA"/>
</dbReference>
<feature type="transmembrane region" description="Helical" evidence="1">
    <location>
        <begin position="166"/>
        <end position="184"/>
    </location>
</feature>
<dbReference type="Proteomes" id="UP000019102">
    <property type="component" value="Unassembled WGS sequence"/>
</dbReference>
<dbReference type="OrthoDB" id="1523022at2"/>
<keyword evidence="1" id="KW-0812">Transmembrane</keyword>
<feature type="transmembrane region" description="Helical" evidence="1">
    <location>
        <begin position="50"/>
        <end position="71"/>
    </location>
</feature>
<dbReference type="GO" id="GO:0006508">
    <property type="term" value="P:proteolysis"/>
    <property type="evidence" value="ECO:0007669"/>
    <property type="project" value="UniProtKB-KW"/>
</dbReference>
<feature type="transmembrane region" description="Helical" evidence="1">
    <location>
        <begin position="20"/>
        <end position="38"/>
    </location>
</feature>
<keyword evidence="1" id="KW-0472">Membrane</keyword>
<reference evidence="3 4" key="1">
    <citation type="journal article" date="2014" name="Genome Announc.">
        <title>Draft Genome Sequence of the Boron-Tolerant and Moderately Halotolerant Bacterium Gracilibacillus boraciitolerans JCM 21714T.</title>
        <authorList>
            <person name="Ahmed I."/>
            <person name="Oshima K."/>
            <person name="Suda W."/>
            <person name="Kitamura K."/>
            <person name="Iida T."/>
            <person name="Ohmori Y."/>
            <person name="Fujiwara T."/>
            <person name="Hattori M."/>
            <person name="Ohkuma M."/>
        </authorList>
    </citation>
    <scope>NUCLEOTIDE SEQUENCE [LARGE SCALE GENOMIC DNA]</scope>
    <source>
        <strain evidence="3 4">JCM 21714</strain>
    </source>
</reference>